<dbReference type="RefSeq" id="WP_049725428.1">
    <property type="nucleotide sequence ID" value="NZ_CP012154.1"/>
</dbReference>
<sequence length="159" mass="17793">MRTLCLLLGLIVCSVSQADPTTLIYRCEVDGTVVFADQPCDASATPYDTTASLSIIEHSKDLKTGNEAVQALLSHRREQQAERRRLREQVTAAPPAPVVIVEQVQTTPLPWYPRHWRPERRPLPPASIPERPSRYSALSGPFPGTRRTPDPLHQDPPRN</sequence>
<feature type="signal peptide" evidence="2">
    <location>
        <begin position="1"/>
        <end position="18"/>
    </location>
</feature>
<dbReference type="KEGG" id="wma:WM2015_1445"/>
<evidence type="ECO:0000256" key="2">
    <source>
        <dbReference type="SAM" id="SignalP"/>
    </source>
</evidence>
<keyword evidence="4" id="KW-1185">Reference proteome</keyword>
<dbReference type="OrthoDB" id="6306890at2"/>
<feature type="compositionally biased region" description="Basic and acidic residues" evidence="1">
    <location>
        <begin position="147"/>
        <end position="159"/>
    </location>
</feature>
<evidence type="ECO:0000313" key="4">
    <source>
        <dbReference type="Proteomes" id="UP000066624"/>
    </source>
</evidence>
<reference evidence="3 4" key="1">
    <citation type="submission" date="2015-07" db="EMBL/GenBank/DDBJ databases">
        <authorList>
            <person name="Noorani M."/>
        </authorList>
    </citation>
    <scope>NUCLEOTIDE SEQUENCE [LARGE SCALE GENOMIC DNA]</scope>
    <source>
        <strain evidence="3 4">KCTC 42284</strain>
    </source>
</reference>
<keyword evidence="2" id="KW-0732">Signal</keyword>
<feature type="chain" id="PRO_5043455892" evidence="2">
    <location>
        <begin position="19"/>
        <end position="159"/>
    </location>
</feature>
<evidence type="ECO:0000256" key="1">
    <source>
        <dbReference type="SAM" id="MobiDB-lite"/>
    </source>
</evidence>
<proteinExistence type="predicted"/>
<feature type="region of interest" description="Disordered" evidence="1">
    <location>
        <begin position="111"/>
        <end position="159"/>
    </location>
</feature>
<dbReference type="AlphaFoldDB" id="A0A0K0XW14"/>
<dbReference type="Proteomes" id="UP000066624">
    <property type="component" value="Chromosome"/>
</dbReference>
<protein>
    <submittedName>
        <fullName evidence="3">Uncharacterized protein</fullName>
    </submittedName>
</protein>
<name>A0A0K0XW14_9GAMM</name>
<accession>A0A0K0XW14</accession>
<gene>
    <name evidence="3" type="ORF">WM2015_1445</name>
</gene>
<dbReference type="STRING" id="1579979.WM2015_1445"/>
<evidence type="ECO:0000313" key="3">
    <source>
        <dbReference type="EMBL" id="AKS41817.1"/>
    </source>
</evidence>
<dbReference type="EMBL" id="CP012154">
    <property type="protein sequence ID" value="AKS41817.1"/>
    <property type="molecule type" value="Genomic_DNA"/>
</dbReference>
<organism evidence="3 4">
    <name type="scientific">Wenzhouxiangella marina</name>
    <dbReference type="NCBI Taxonomy" id="1579979"/>
    <lineage>
        <taxon>Bacteria</taxon>
        <taxon>Pseudomonadati</taxon>
        <taxon>Pseudomonadota</taxon>
        <taxon>Gammaproteobacteria</taxon>
        <taxon>Chromatiales</taxon>
        <taxon>Wenzhouxiangellaceae</taxon>
        <taxon>Wenzhouxiangella</taxon>
    </lineage>
</organism>